<comment type="catalytic activity">
    <reaction evidence="1">
        <text>S-ubiquitinyl-[E2 ubiquitin-conjugating enzyme]-L-cysteine + [acceptor protein]-L-lysine = [E2 ubiquitin-conjugating enzyme]-L-cysteine + N(6)-ubiquitinyl-[acceptor protein]-L-lysine.</text>
        <dbReference type="EC" id="2.3.2.27"/>
    </reaction>
</comment>
<keyword evidence="1" id="KW-0234">DNA repair</keyword>
<keyword evidence="1" id="KW-0479">Metal-binding</keyword>
<dbReference type="Gene3D" id="3.90.1150.220">
    <property type="match status" value="1"/>
</dbReference>
<keyword evidence="1" id="KW-0862">Zinc</keyword>
<comment type="subcellular location">
    <subcellularLocation>
        <location evidence="1">Nucleus</location>
    </subcellularLocation>
</comment>
<evidence type="ECO:0000313" key="2">
    <source>
        <dbReference type="EMBL" id="KAJ8306547.1"/>
    </source>
</evidence>
<dbReference type="EMBL" id="JARBDR010000813">
    <property type="protein sequence ID" value="KAJ8306547.1"/>
    <property type="molecule type" value="Genomic_DNA"/>
</dbReference>
<name>A0ABQ9EMQ1_TEGGR</name>
<keyword evidence="1" id="KW-0233">DNA recombination</keyword>
<sequence>MVDVSTFLNRGGFGIKGVSGGEYYPDSENERKNHLLELVQTINRFIHPFHMEIKKGVGEEDGVSYYCLVCTNESAITKLASDYSPNELEYFKKLTSGRVSLSTRSLLELEQYILDLYEDSTSCRCNACKHICLKNQILVRHIHHEIQQAAENVKNDIDIVTSM</sequence>
<dbReference type="Pfam" id="PF07574">
    <property type="entry name" value="SMC_Nse1"/>
    <property type="match status" value="1"/>
</dbReference>
<comment type="subunit">
    <text evidence="1">Component of the Smc5-Smc6 complex.</text>
</comment>
<keyword evidence="1" id="KW-0863">Zinc-finger</keyword>
<dbReference type="PANTHER" id="PTHR20973:SF0">
    <property type="entry name" value="NON-STRUCTURAL MAINTENANCE OF CHROMOSOMES ELEMENT 1 HOMOLOG"/>
    <property type="match status" value="1"/>
</dbReference>
<dbReference type="InterPro" id="IPR011513">
    <property type="entry name" value="Nse1"/>
</dbReference>
<dbReference type="PANTHER" id="PTHR20973">
    <property type="entry name" value="NON-SMC ELEMENT 1-RELATED"/>
    <property type="match status" value="1"/>
</dbReference>
<organism evidence="2 3">
    <name type="scientific">Tegillarca granosa</name>
    <name type="common">Malaysian cockle</name>
    <name type="synonym">Anadara granosa</name>
    <dbReference type="NCBI Taxonomy" id="220873"/>
    <lineage>
        <taxon>Eukaryota</taxon>
        <taxon>Metazoa</taxon>
        <taxon>Spiralia</taxon>
        <taxon>Lophotrochozoa</taxon>
        <taxon>Mollusca</taxon>
        <taxon>Bivalvia</taxon>
        <taxon>Autobranchia</taxon>
        <taxon>Pteriomorphia</taxon>
        <taxon>Arcoida</taxon>
        <taxon>Arcoidea</taxon>
        <taxon>Arcidae</taxon>
        <taxon>Tegillarca</taxon>
    </lineage>
</organism>
<reference evidence="2 3" key="1">
    <citation type="submission" date="2022-12" db="EMBL/GenBank/DDBJ databases">
        <title>Chromosome-level genome of Tegillarca granosa.</title>
        <authorList>
            <person name="Kim J."/>
        </authorList>
    </citation>
    <scope>NUCLEOTIDE SEQUENCE [LARGE SCALE GENOMIC DNA]</scope>
    <source>
        <strain evidence="2">Teg-2019</strain>
        <tissue evidence="2">Adductor muscle</tissue>
    </source>
</reference>
<comment type="similarity">
    <text evidence="1">Belongs to the NSE1 family.</text>
</comment>
<evidence type="ECO:0000313" key="3">
    <source>
        <dbReference type="Proteomes" id="UP001217089"/>
    </source>
</evidence>
<dbReference type="Proteomes" id="UP001217089">
    <property type="component" value="Unassembled WGS sequence"/>
</dbReference>
<proteinExistence type="inferred from homology"/>
<accession>A0ABQ9EMQ1</accession>
<keyword evidence="1" id="KW-0539">Nucleus</keyword>
<keyword evidence="3" id="KW-1185">Reference proteome</keyword>
<keyword evidence="1" id="KW-0227">DNA damage</keyword>
<keyword evidence="1" id="KW-0808">Transferase</keyword>
<protein>
    <recommendedName>
        <fullName evidence="1">Non-structural maintenance of chromosomes element 1 homolog</fullName>
        <ecNumber evidence="1">2.3.2.27</ecNumber>
    </recommendedName>
</protein>
<comment type="caution">
    <text evidence="2">The sequence shown here is derived from an EMBL/GenBank/DDBJ whole genome shotgun (WGS) entry which is preliminary data.</text>
</comment>
<gene>
    <name evidence="2" type="ORF">KUTeg_017092</name>
</gene>
<evidence type="ECO:0000256" key="1">
    <source>
        <dbReference type="RuleBase" id="RU368018"/>
    </source>
</evidence>
<keyword evidence="1" id="KW-0833">Ubl conjugation pathway</keyword>
<dbReference type="EC" id="2.3.2.27" evidence="1"/>